<dbReference type="InterPro" id="IPR013011">
    <property type="entry name" value="PTS_EIIB_2"/>
</dbReference>
<evidence type="ECO:0000313" key="3">
    <source>
        <dbReference type="EMBL" id="GAA4754098.1"/>
    </source>
</evidence>
<dbReference type="RefSeq" id="WP_345482010.1">
    <property type="nucleotide sequence ID" value="NZ_BAABLP010000006.1"/>
</dbReference>
<dbReference type="InterPro" id="IPR003501">
    <property type="entry name" value="PTS_EIIB_2/3"/>
</dbReference>
<dbReference type="Proteomes" id="UP001500121">
    <property type="component" value="Unassembled WGS sequence"/>
</dbReference>
<proteinExistence type="predicted"/>
<dbReference type="Gene3D" id="3.40.50.2300">
    <property type="match status" value="1"/>
</dbReference>
<comment type="caution">
    <text evidence="3">The sequence shown here is derived from an EMBL/GenBank/DDBJ whole genome shotgun (WGS) entry which is preliminary data.</text>
</comment>
<dbReference type="CDD" id="cd05563">
    <property type="entry name" value="PTS_IIB_ascorbate"/>
    <property type="match status" value="1"/>
</dbReference>
<sequence>MAVEILTVCGAGVGTSEILRVTAQRALQRLGIEANVRATDAEHVHDLGEDAQVILATSDRLGDIGRTYAQVIVIENILDQAEVEAKLADALD</sequence>
<evidence type="ECO:0000259" key="2">
    <source>
        <dbReference type="PROSITE" id="PS51099"/>
    </source>
</evidence>
<evidence type="ECO:0000313" key="4">
    <source>
        <dbReference type="Proteomes" id="UP001500121"/>
    </source>
</evidence>
<keyword evidence="3" id="KW-0813">Transport</keyword>
<name>A0ABP8ZEC2_9MICO</name>
<dbReference type="Pfam" id="PF02302">
    <property type="entry name" value="PTS_IIB"/>
    <property type="match status" value="1"/>
</dbReference>
<evidence type="ECO:0000256" key="1">
    <source>
        <dbReference type="ARBA" id="ARBA00022679"/>
    </source>
</evidence>
<keyword evidence="4" id="KW-1185">Reference proteome</keyword>
<dbReference type="PROSITE" id="PS51099">
    <property type="entry name" value="PTS_EIIB_TYPE_2"/>
    <property type="match status" value="1"/>
</dbReference>
<dbReference type="InterPro" id="IPR036095">
    <property type="entry name" value="PTS_EIIB-like_sf"/>
</dbReference>
<protein>
    <submittedName>
        <fullName evidence="3">PTS sugar transporter subunit IIB</fullName>
    </submittedName>
</protein>
<reference evidence="4" key="1">
    <citation type="journal article" date="2019" name="Int. J. Syst. Evol. Microbiol.">
        <title>The Global Catalogue of Microorganisms (GCM) 10K type strain sequencing project: providing services to taxonomists for standard genome sequencing and annotation.</title>
        <authorList>
            <consortium name="The Broad Institute Genomics Platform"/>
            <consortium name="The Broad Institute Genome Sequencing Center for Infectious Disease"/>
            <person name="Wu L."/>
            <person name="Ma J."/>
        </authorList>
    </citation>
    <scope>NUCLEOTIDE SEQUENCE [LARGE SCALE GENOMIC DNA]</scope>
    <source>
        <strain evidence="4">JCM 19015</strain>
    </source>
</reference>
<feature type="domain" description="PTS EIIB type-2" evidence="2">
    <location>
        <begin position="3"/>
        <end position="92"/>
    </location>
</feature>
<accession>A0ABP8ZEC2</accession>
<keyword evidence="1" id="KW-0808">Transferase</keyword>
<keyword evidence="3" id="KW-0762">Sugar transport</keyword>
<dbReference type="SUPFAM" id="SSF52794">
    <property type="entry name" value="PTS system IIB component-like"/>
    <property type="match status" value="1"/>
</dbReference>
<dbReference type="EMBL" id="BAABLP010000006">
    <property type="protein sequence ID" value="GAA4754098.1"/>
    <property type="molecule type" value="Genomic_DNA"/>
</dbReference>
<gene>
    <name evidence="3" type="ORF">GCM10025783_28850</name>
</gene>
<organism evidence="3 4">
    <name type="scientific">Amnibacterium soli</name>
    <dbReference type="NCBI Taxonomy" id="1282736"/>
    <lineage>
        <taxon>Bacteria</taxon>
        <taxon>Bacillati</taxon>
        <taxon>Actinomycetota</taxon>
        <taxon>Actinomycetes</taxon>
        <taxon>Micrococcales</taxon>
        <taxon>Microbacteriaceae</taxon>
        <taxon>Amnibacterium</taxon>
    </lineage>
</organism>